<accession>A0A5J4TCB6</accession>
<organism evidence="1 2">
    <name type="scientific">Streblomastix strix</name>
    <dbReference type="NCBI Taxonomy" id="222440"/>
    <lineage>
        <taxon>Eukaryota</taxon>
        <taxon>Metamonada</taxon>
        <taxon>Preaxostyla</taxon>
        <taxon>Oxymonadida</taxon>
        <taxon>Streblomastigidae</taxon>
        <taxon>Streblomastix</taxon>
    </lineage>
</organism>
<dbReference type="EMBL" id="SNRW01033641">
    <property type="protein sequence ID" value="KAA6356034.1"/>
    <property type="molecule type" value="Genomic_DNA"/>
</dbReference>
<feature type="non-terminal residue" evidence="1">
    <location>
        <position position="1"/>
    </location>
</feature>
<protein>
    <submittedName>
        <fullName evidence="1">Uncharacterized protein</fullName>
    </submittedName>
</protein>
<name>A0A5J4TCB6_9EUKA</name>
<feature type="non-terminal residue" evidence="1">
    <location>
        <position position="321"/>
    </location>
</feature>
<gene>
    <name evidence="1" type="ORF">EZS28_048439</name>
</gene>
<evidence type="ECO:0000313" key="2">
    <source>
        <dbReference type="Proteomes" id="UP000324800"/>
    </source>
</evidence>
<comment type="caution">
    <text evidence="1">The sequence shown here is derived from an EMBL/GenBank/DDBJ whole genome shotgun (WGS) entry which is preliminary data.</text>
</comment>
<dbReference type="Proteomes" id="UP000324800">
    <property type="component" value="Unassembled WGS sequence"/>
</dbReference>
<dbReference type="AlphaFoldDB" id="A0A5J4TCB6"/>
<sequence length="321" mass="36366">QSHSAYDEDRKAHLVLAFMPKLEIQAFLADYGLVPPTFDKDDPHFIEKLDVLKIYMVGKQMAFEDLIKKFPAMNNTFSKTETQQKMTYAQVANIWDEQLRIFKDHGLKALHFENSNRKRSANEKKGASLSRRAAHVAQGPLDITGHIEGGASAGDTVYVPRIRVDQVPLDHHVGINIITDVSTIKTKTVMVNFERKWPKQQEYTGFPSQTRTRRNLEILGGAEKQPKVMSHAYADCARVVLLVESALIAEIHHIIPNYPPSRYLIDAYLIAGKKHQATIDQPQLKSHPLTRTVHITEGVITTEKEDTGNRMTINMHRIARG</sequence>
<evidence type="ECO:0000313" key="1">
    <source>
        <dbReference type="EMBL" id="KAA6356034.1"/>
    </source>
</evidence>
<proteinExistence type="predicted"/>
<reference evidence="1 2" key="1">
    <citation type="submission" date="2019-03" db="EMBL/GenBank/DDBJ databases">
        <title>Single cell metagenomics reveals metabolic interactions within the superorganism composed of flagellate Streblomastix strix and complex community of Bacteroidetes bacteria on its surface.</title>
        <authorList>
            <person name="Treitli S.C."/>
            <person name="Kolisko M."/>
            <person name="Husnik F."/>
            <person name="Keeling P."/>
            <person name="Hampl V."/>
        </authorList>
    </citation>
    <scope>NUCLEOTIDE SEQUENCE [LARGE SCALE GENOMIC DNA]</scope>
    <source>
        <strain evidence="1">ST1C</strain>
    </source>
</reference>